<protein>
    <submittedName>
        <fullName evidence="1">Uncharacterized protein</fullName>
    </submittedName>
</protein>
<evidence type="ECO:0000313" key="2">
    <source>
        <dbReference type="Proteomes" id="UP000232003"/>
    </source>
</evidence>
<reference evidence="1 2" key="1">
    <citation type="submission" date="2017-11" db="EMBL/GenBank/DDBJ databases">
        <title>Complete genome of a free-living desiccation-tolerant cyanobacterium and its photosynthetic adaptation to extreme terrestrial habitat.</title>
        <authorList>
            <person name="Shang J."/>
        </authorList>
    </citation>
    <scope>NUCLEOTIDE SEQUENCE [LARGE SCALE GENOMIC DNA]</scope>
    <source>
        <strain evidence="1 2">CCNUN1</strain>
    </source>
</reference>
<dbReference type="EMBL" id="CP024785">
    <property type="protein sequence ID" value="AUB39566.1"/>
    <property type="molecule type" value="Genomic_DNA"/>
</dbReference>
<keyword evidence="2" id="KW-1185">Reference proteome</keyword>
<dbReference type="Proteomes" id="UP000232003">
    <property type="component" value="Chromosome"/>
</dbReference>
<dbReference type="AlphaFoldDB" id="A0A2K8SVS9"/>
<sequence length="43" mass="4872">MEKSQNYDSVPIKQILEAMYTSDRSLIIDTIASPQKLTKTIIS</sequence>
<accession>A0A2K8SVS9</accession>
<proteinExistence type="predicted"/>
<dbReference type="RefSeq" id="WP_339382332.1">
    <property type="nucleotide sequence ID" value="NZ_CAWNNC010000001.1"/>
</dbReference>
<dbReference type="KEGG" id="nfl:COO91_05562"/>
<organism evidence="1 2">
    <name type="scientific">Nostoc flagelliforme CCNUN1</name>
    <dbReference type="NCBI Taxonomy" id="2038116"/>
    <lineage>
        <taxon>Bacteria</taxon>
        <taxon>Bacillati</taxon>
        <taxon>Cyanobacteriota</taxon>
        <taxon>Cyanophyceae</taxon>
        <taxon>Nostocales</taxon>
        <taxon>Nostocaceae</taxon>
        <taxon>Nostoc</taxon>
    </lineage>
</organism>
<gene>
    <name evidence="1" type="ORF">COO91_05562</name>
</gene>
<name>A0A2K8SVS9_9NOSO</name>
<evidence type="ECO:0000313" key="1">
    <source>
        <dbReference type="EMBL" id="AUB39566.1"/>
    </source>
</evidence>